<proteinExistence type="predicted"/>
<protein>
    <submittedName>
        <fullName evidence="2">Uncharacterized protein</fullName>
    </submittedName>
</protein>
<gene>
    <name evidence="2" type="ORF">HYC85_018395</name>
</gene>
<accession>A0A7J7GY29</accession>
<name>A0A7J7GY29_CAMSI</name>
<comment type="caution">
    <text evidence="2">The sequence shown here is derived from an EMBL/GenBank/DDBJ whole genome shotgun (WGS) entry which is preliminary data.</text>
</comment>
<sequence>MQVFEFSFASRFFWLVLRDLLTHSCSAGEFGLLLFGEFGLLLFGLSLLGLVDGLSQWWYGCRMSKLENKIWMVKIGIIGNSLVYMEAALIGSQPNLECVLSQEWWLLHPLLAAAMRNGVIKE</sequence>
<organism evidence="2 3">
    <name type="scientific">Camellia sinensis</name>
    <name type="common">Tea plant</name>
    <name type="synonym">Thea sinensis</name>
    <dbReference type="NCBI Taxonomy" id="4442"/>
    <lineage>
        <taxon>Eukaryota</taxon>
        <taxon>Viridiplantae</taxon>
        <taxon>Streptophyta</taxon>
        <taxon>Embryophyta</taxon>
        <taxon>Tracheophyta</taxon>
        <taxon>Spermatophyta</taxon>
        <taxon>Magnoliopsida</taxon>
        <taxon>eudicotyledons</taxon>
        <taxon>Gunneridae</taxon>
        <taxon>Pentapetalae</taxon>
        <taxon>asterids</taxon>
        <taxon>Ericales</taxon>
        <taxon>Theaceae</taxon>
        <taxon>Camellia</taxon>
    </lineage>
</organism>
<keyword evidence="1" id="KW-0472">Membrane</keyword>
<feature type="transmembrane region" description="Helical" evidence="1">
    <location>
        <begin position="30"/>
        <end position="51"/>
    </location>
</feature>
<evidence type="ECO:0000313" key="2">
    <source>
        <dbReference type="EMBL" id="KAF5944318.1"/>
    </source>
</evidence>
<keyword evidence="1" id="KW-1133">Transmembrane helix</keyword>
<evidence type="ECO:0000256" key="1">
    <source>
        <dbReference type="SAM" id="Phobius"/>
    </source>
</evidence>
<keyword evidence="1" id="KW-0812">Transmembrane</keyword>
<reference evidence="3" key="1">
    <citation type="journal article" date="2020" name="Nat. Commun.">
        <title>Genome assembly of wild tea tree DASZ reveals pedigree and selection history of tea varieties.</title>
        <authorList>
            <person name="Zhang W."/>
            <person name="Zhang Y."/>
            <person name="Qiu H."/>
            <person name="Guo Y."/>
            <person name="Wan H."/>
            <person name="Zhang X."/>
            <person name="Scossa F."/>
            <person name="Alseekh S."/>
            <person name="Zhang Q."/>
            <person name="Wang P."/>
            <person name="Xu L."/>
            <person name="Schmidt M.H."/>
            <person name="Jia X."/>
            <person name="Li D."/>
            <person name="Zhu A."/>
            <person name="Guo F."/>
            <person name="Chen W."/>
            <person name="Ni D."/>
            <person name="Usadel B."/>
            <person name="Fernie A.R."/>
            <person name="Wen W."/>
        </authorList>
    </citation>
    <scope>NUCLEOTIDE SEQUENCE [LARGE SCALE GENOMIC DNA]</scope>
    <source>
        <strain evidence="3">cv. G240</strain>
    </source>
</reference>
<dbReference type="AlphaFoldDB" id="A0A7J7GY29"/>
<evidence type="ECO:0000313" key="3">
    <source>
        <dbReference type="Proteomes" id="UP000593564"/>
    </source>
</evidence>
<reference evidence="2 3" key="2">
    <citation type="submission" date="2020-07" db="EMBL/GenBank/DDBJ databases">
        <title>Genome assembly of wild tea tree DASZ reveals pedigree and selection history of tea varieties.</title>
        <authorList>
            <person name="Zhang W."/>
        </authorList>
    </citation>
    <scope>NUCLEOTIDE SEQUENCE [LARGE SCALE GENOMIC DNA]</scope>
    <source>
        <strain evidence="3">cv. G240</strain>
        <tissue evidence="2">Leaf</tissue>
    </source>
</reference>
<dbReference type="Proteomes" id="UP000593564">
    <property type="component" value="Unassembled WGS sequence"/>
</dbReference>
<dbReference type="EMBL" id="JACBKZ010000008">
    <property type="protein sequence ID" value="KAF5944318.1"/>
    <property type="molecule type" value="Genomic_DNA"/>
</dbReference>
<keyword evidence="3" id="KW-1185">Reference proteome</keyword>